<keyword evidence="3" id="KW-1185">Reference proteome</keyword>
<proteinExistence type="predicted"/>
<gene>
    <name evidence="2" type="ORF">ACFOEE_03155</name>
</gene>
<organism evidence="2 3">
    <name type="scientific">Pseudoalteromonas fenneropenaei</name>
    <dbReference type="NCBI Taxonomy" id="1737459"/>
    <lineage>
        <taxon>Bacteria</taxon>
        <taxon>Pseudomonadati</taxon>
        <taxon>Pseudomonadota</taxon>
        <taxon>Gammaproteobacteria</taxon>
        <taxon>Alteromonadales</taxon>
        <taxon>Pseudoalteromonadaceae</taxon>
        <taxon>Pseudoalteromonas</taxon>
    </lineage>
</organism>
<evidence type="ECO:0000313" key="3">
    <source>
        <dbReference type="Proteomes" id="UP001595453"/>
    </source>
</evidence>
<dbReference type="Gene3D" id="2.40.128.490">
    <property type="entry name" value="Uncharacterised protein PF14869, DUF4488"/>
    <property type="match status" value="1"/>
</dbReference>
<dbReference type="Proteomes" id="UP001595453">
    <property type="component" value="Unassembled WGS sequence"/>
</dbReference>
<reference evidence="3" key="1">
    <citation type="journal article" date="2019" name="Int. J. Syst. Evol. Microbiol.">
        <title>The Global Catalogue of Microorganisms (GCM) 10K type strain sequencing project: providing services to taxonomists for standard genome sequencing and annotation.</title>
        <authorList>
            <consortium name="The Broad Institute Genomics Platform"/>
            <consortium name="The Broad Institute Genome Sequencing Center for Infectious Disease"/>
            <person name="Wu L."/>
            <person name="Ma J."/>
        </authorList>
    </citation>
    <scope>NUCLEOTIDE SEQUENCE [LARGE SCALE GENOMIC DNA]</scope>
    <source>
        <strain evidence="3">KCTC 42730</strain>
    </source>
</reference>
<protein>
    <recommendedName>
        <fullName evidence="4">DUF4488 domain-containing protein</fullName>
    </recommendedName>
</protein>
<dbReference type="RefSeq" id="WP_377120830.1">
    <property type="nucleotide sequence ID" value="NZ_JBHRSD010000006.1"/>
</dbReference>
<evidence type="ECO:0008006" key="4">
    <source>
        <dbReference type="Google" id="ProtNLM"/>
    </source>
</evidence>
<keyword evidence="1" id="KW-0732">Signal</keyword>
<feature type="signal peptide" evidence="1">
    <location>
        <begin position="1"/>
        <end position="20"/>
    </location>
</feature>
<name>A0ABV7CG17_9GAMM</name>
<dbReference type="EMBL" id="JBHRSD010000006">
    <property type="protein sequence ID" value="MFC3031520.1"/>
    <property type="molecule type" value="Genomic_DNA"/>
</dbReference>
<accession>A0ABV7CG17</accession>
<dbReference type="PROSITE" id="PS51257">
    <property type="entry name" value="PROKAR_LIPOPROTEIN"/>
    <property type="match status" value="1"/>
</dbReference>
<feature type="chain" id="PRO_5046712548" description="DUF4488 domain-containing protein" evidence="1">
    <location>
        <begin position="21"/>
        <end position="139"/>
    </location>
</feature>
<sequence>MIRNTATVILAVLFGQPALAASCEHFNMSGLWELKSARYEDQTGKVLAEVKDGSLLSRKWLVDGKVSFVTWHPDGKFEVAASGLYEFKDGLYLENIEVSSLPRLVGKNYRFNCQISDGVWLHSGQEDHLFIFEYWQRSH</sequence>
<evidence type="ECO:0000313" key="2">
    <source>
        <dbReference type="EMBL" id="MFC3031520.1"/>
    </source>
</evidence>
<comment type="caution">
    <text evidence="2">The sequence shown here is derived from an EMBL/GenBank/DDBJ whole genome shotgun (WGS) entry which is preliminary data.</text>
</comment>
<evidence type="ECO:0000256" key="1">
    <source>
        <dbReference type="SAM" id="SignalP"/>
    </source>
</evidence>